<organism evidence="18 19">
    <name type="scientific">Scleropages formosus</name>
    <name type="common">Asian bonytongue</name>
    <name type="synonym">Osteoglossum formosum</name>
    <dbReference type="NCBI Taxonomy" id="113540"/>
    <lineage>
        <taxon>Eukaryota</taxon>
        <taxon>Metazoa</taxon>
        <taxon>Chordata</taxon>
        <taxon>Craniata</taxon>
        <taxon>Vertebrata</taxon>
        <taxon>Euteleostomi</taxon>
        <taxon>Actinopterygii</taxon>
        <taxon>Neopterygii</taxon>
        <taxon>Teleostei</taxon>
        <taxon>Osteoglossocephala</taxon>
        <taxon>Osteoglossomorpha</taxon>
        <taxon>Osteoglossiformes</taxon>
        <taxon>Osteoglossidae</taxon>
        <taxon>Scleropages</taxon>
    </lineage>
</organism>
<evidence type="ECO:0000256" key="13">
    <source>
        <dbReference type="ARBA" id="ARBA00049221"/>
    </source>
</evidence>
<dbReference type="Proteomes" id="UP000694397">
    <property type="component" value="Chromosome 18"/>
</dbReference>
<comment type="catalytic activity">
    <reaction evidence="15">
        <text>13-(9Z-hexadecenoyloxy)-octadecanoate + H2O = 13-hydroxy-octadecanoate + (9Z)-hexadecenoate + H(+)</text>
        <dbReference type="Rhea" id="RHEA:52076"/>
        <dbReference type="ChEBI" id="CHEBI:15377"/>
        <dbReference type="ChEBI" id="CHEBI:15378"/>
        <dbReference type="ChEBI" id="CHEBI:32372"/>
        <dbReference type="ChEBI" id="CHEBI:136304"/>
        <dbReference type="ChEBI" id="CHEBI:136315"/>
    </reaction>
    <physiologicalReaction direction="left-to-right" evidence="15">
        <dbReference type="Rhea" id="RHEA:52077"/>
    </physiologicalReaction>
</comment>
<evidence type="ECO:0000256" key="4">
    <source>
        <dbReference type="ARBA" id="ARBA00022692"/>
    </source>
</evidence>
<dbReference type="Ensembl" id="ENSSFOT00015010982.2">
    <property type="protein sequence ID" value="ENSSFOP00015010835.2"/>
    <property type="gene ID" value="ENSSFOG00015007026.2"/>
</dbReference>
<dbReference type="GeneTree" id="ENSGT00940000158284"/>
<evidence type="ECO:0000256" key="10">
    <source>
        <dbReference type="ARBA" id="ARBA00048680"/>
    </source>
</evidence>
<comment type="catalytic activity">
    <reaction evidence="11">
        <text>12-(9Z-octadecenoyloxy)-octadecanoate + H2O = 12-hydroxyoctadecanoate + (9Z)-octadecenoate + H(+)</text>
        <dbReference type="Rhea" id="RHEA:52060"/>
        <dbReference type="ChEBI" id="CHEBI:15377"/>
        <dbReference type="ChEBI" id="CHEBI:15378"/>
        <dbReference type="ChEBI" id="CHEBI:30823"/>
        <dbReference type="ChEBI" id="CHEBI:84201"/>
        <dbReference type="ChEBI" id="CHEBI:136302"/>
    </reaction>
    <physiologicalReaction direction="left-to-right" evidence="11">
        <dbReference type="Rhea" id="RHEA:52061"/>
    </physiologicalReaction>
</comment>
<evidence type="ECO:0000256" key="2">
    <source>
        <dbReference type="ARBA" id="ARBA00004127"/>
    </source>
</evidence>
<accession>A0A8C9REZ0</accession>
<keyword evidence="4 17" id="KW-0812">Transmembrane</keyword>
<feature type="transmembrane region" description="Helical" evidence="17">
    <location>
        <begin position="155"/>
        <end position="179"/>
    </location>
</feature>
<dbReference type="GO" id="GO:0012505">
    <property type="term" value="C:endomembrane system"/>
    <property type="evidence" value="ECO:0007669"/>
    <property type="project" value="UniProtKB-SubCell"/>
</dbReference>
<dbReference type="OrthoDB" id="1898221at2759"/>
<dbReference type="InterPro" id="IPR006838">
    <property type="entry name" value="ADTRP_AIG1"/>
</dbReference>
<evidence type="ECO:0000256" key="14">
    <source>
        <dbReference type="ARBA" id="ARBA00049296"/>
    </source>
</evidence>
<evidence type="ECO:0000256" key="16">
    <source>
        <dbReference type="ARBA" id="ARBA00049428"/>
    </source>
</evidence>
<comment type="catalytic activity">
    <reaction evidence="13">
        <text>9-octadecanoyloxy-octadecanoate + H2O = 9-hydroxy-octadecanoate + octadecanoate + H(+)</text>
        <dbReference type="Rhea" id="RHEA:52096"/>
        <dbReference type="ChEBI" id="CHEBI:15377"/>
        <dbReference type="ChEBI" id="CHEBI:15378"/>
        <dbReference type="ChEBI" id="CHEBI:25629"/>
        <dbReference type="ChEBI" id="CHEBI:136286"/>
        <dbReference type="ChEBI" id="CHEBI:136373"/>
    </reaction>
    <physiologicalReaction direction="left-to-right" evidence="13">
        <dbReference type="Rhea" id="RHEA:52097"/>
    </physiologicalReaction>
</comment>
<evidence type="ECO:0000256" key="9">
    <source>
        <dbReference type="ARBA" id="ARBA00047863"/>
    </source>
</evidence>
<evidence type="ECO:0000256" key="15">
    <source>
        <dbReference type="ARBA" id="ARBA00049322"/>
    </source>
</evidence>
<feature type="transmembrane region" description="Helical" evidence="17">
    <location>
        <begin position="7"/>
        <end position="25"/>
    </location>
</feature>
<evidence type="ECO:0000256" key="8">
    <source>
        <dbReference type="ARBA" id="ARBA00047427"/>
    </source>
</evidence>
<keyword evidence="6 17" id="KW-0472">Membrane</keyword>
<evidence type="ECO:0000256" key="12">
    <source>
        <dbReference type="ARBA" id="ARBA00048800"/>
    </source>
</evidence>
<comment type="similarity">
    <text evidence="3">Belongs to the AIG1 family.</text>
</comment>
<comment type="catalytic activity">
    <reaction evidence="1">
        <text>9-(9Z-hexadecenoyloxy)-octadecanoate + H2O = (9Z)-hexadecenoate + 9-hydroxy-octadecanoate + H(+)</text>
        <dbReference type="Rhea" id="RHEA:52068"/>
        <dbReference type="ChEBI" id="CHEBI:15377"/>
        <dbReference type="ChEBI" id="CHEBI:15378"/>
        <dbReference type="ChEBI" id="CHEBI:32372"/>
        <dbReference type="ChEBI" id="CHEBI:136286"/>
        <dbReference type="ChEBI" id="CHEBI:136309"/>
    </reaction>
    <physiologicalReaction direction="left-to-right" evidence="1">
        <dbReference type="Rhea" id="RHEA:52069"/>
    </physiologicalReaction>
</comment>
<evidence type="ECO:0000256" key="3">
    <source>
        <dbReference type="ARBA" id="ARBA00009300"/>
    </source>
</evidence>
<sequence>MRATLGKVFHVSAWSWYTFLILSLMAKDADELPAGMFLYGGPWKYLTFLNLVLQMVFFGLAVLNDLLEMGGKSTARLLLLSRDLLFSVFAFPVGVFVVLIFWVIFIYDRQLIFPASLDDFFPSWMNHGMHTLVLPILLGELLLQPHTFPKTWMGLAALGIVGSAYLVIWVYLSVGIWVYPMLGLFSTPGLLGFFLLNMFLVILLYHVGKVLDRHLWGELFIPATQRDRKDNVLTVN</sequence>
<comment type="catalytic activity">
    <reaction evidence="8">
        <text>13-octadecanoyloxy-octadecanoate + H2O = 13-hydroxy-octadecanoate + octadecanoate + H(+)</text>
        <dbReference type="Rhea" id="RHEA:52084"/>
        <dbReference type="ChEBI" id="CHEBI:15377"/>
        <dbReference type="ChEBI" id="CHEBI:15378"/>
        <dbReference type="ChEBI" id="CHEBI:25629"/>
        <dbReference type="ChEBI" id="CHEBI:136304"/>
        <dbReference type="ChEBI" id="CHEBI:136335"/>
    </reaction>
    <physiologicalReaction direction="left-to-right" evidence="8">
        <dbReference type="Rhea" id="RHEA:52085"/>
    </physiologicalReaction>
</comment>
<dbReference type="AlphaFoldDB" id="A0A8C9REZ0"/>
<evidence type="ECO:0000256" key="7">
    <source>
        <dbReference type="ARBA" id="ARBA00047368"/>
    </source>
</evidence>
<comment type="catalytic activity">
    <reaction evidence="16">
        <text>12-(9Z-hexadecenoyloxy)-octadecanoate + H2O = 12-hydroxyoctadecanoate + (9Z)-hexadecenoate + H(+)</text>
        <dbReference type="Rhea" id="RHEA:52072"/>
        <dbReference type="ChEBI" id="CHEBI:15377"/>
        <dbReference type="ChEBI" id="CHEBI:15378"/>
        <dbReference type="ChEBI" id="CHEBI:32372"/>
        <dbReference type="ChEBI" id="CHEBI:84201"/>
        <dbReference type="ChEBI" id="CHEBI:136312"/>
    </reaction>
    <physiologicalReaction direction="left-to-right" evidence="16">
        <dbReference type="Rhea" id="RHEA:52073"/>
    </physiologicalReaction>
</comment>
<comment type="subcellular location">
    <subcellularLocation>
        <location evidence="2">Endomembrane system</location>
        <topology evidence="2">Multi-pass membrane protein</topology>
    </subcellularLocation>
</comment>
<reference evidence="18" key="2">
    <citation type="submission" date="2025-08" db="UniProtKB">
        <authorList>
            <consortium name="Ensembl"/>
        </authorList>
    </citation>
    <scope>IDENTIFICATION</scope>
</reference>
<evidence type="ECO:0000313" key="18">
    <source>
        <dbReference type="Ensembl" id="ENSSFOP00015010835.2"/>
    </source>
</evidence>
<evidence type="ECO:0000256" key="17">
    <source>
        <dbReference type="SAM" id="Phobius"/>
    </source>
</evidence>
<proteinExistence type="inferred from homology"/>
<feature type="transmembrane region" description="Helical" evidence="17">
    <location>
        <begin position="45"/>
        <end position="63"/>
    </location>
</feature>
<feature type="transmembrane region" description="Helical" evidence="17">
    <location>
        <begin position="127"/>
        <end position="143"/>
    </location>
</feature>
<evidence type="ECO:0000256" key="6">
    <source>
        <dbReference type="ARBA" id="ARBA00023136"/>
    </source>
</evidence>
<comment type="catalytic activity">
    <reaction evidence="10">
        <text>12-octadecanoyloxy-octadecanoate + H2O = 12-hydroxyoctadecanoate + octadecanoate + H(+)</text>
        <dbReference type="Rhea" id="RHEA:52080"/>
        <dbReference type="ChEBI" id="CHEBI:15377"/>
        <dbReference type="ChEBI" id="CHEBI:15378"/>
        <dbReference type="ChEBI" id="CHEBI:25629"/>
        <dbReference type="ChEBI" id="CHEBI:84201"/>
        <dbReference type="ChEBI" id="CHEBI:136330"/>
    </reaction>
    <physiologicalReaction direction="left-to-right" evidence="10">
        <dbReference type="Rhea" id="RHEA:52081"/>
    </physiologicalReaction>
</comment>
<comment type="catalytic activity">
    <reaction evidence="9">
        <text>9-hexadecanoyloxy-octadecanoate + H2O = 9-hydroxy-octadecanoate + hexadecanoate + H(+)</text>
        <dbReference type="Rhea" id="RHEA:52052"/>
        <dbReference type="ChEBI" id="CHEBI:7896"/>
        <dbReference type="ChEBI" id="CHEBI:15377"/>
        <dbReference type="ChEBI" id="CHEBI:15378"/>
        <dbReference type="ChEBI" id="CHEBI:83670"/>
        <dbReference type="ChEBI" id="CHEBI:136286"/>
    </reaction>
    <physiologicalReaction direction="left-to-right" evidence="9">
        <dbReference type="Rhea" id="RHEA:52053"/>
    </physiologicalReaction>
</comment>
<dbReference type="PANTHER" id="PTHR10989">
    <property type="entry name" value="ANDROGEN-INDUCED PROTEIN 1-RELATED"/>
    <property type="match status" value="1"/>
</dbReference>
<protein>
    <submittedName>
        <fullName evidence="18">Androgen dependent TFPI regulating protein</fullName>
    </submittedName>
</protein>
<gene>
    <name evidence="18" type="primary">LOC108923672</name>
</gene>
<evidence type="ECO:0000313" key="19">
    <source>
        <dbReference type="Proteomes" id="UP000694397"/>
    </source>
</evidence>
<dbReference type="GO" id="GO:0016020">
    <property type="term" value="C:membrane"/>
    <property type="evidence" value="ECO:0007669"/>
    <property type="project" value="InterPro"/>
</dbReference>
<keyword evidence="19" id="KW-1185">Reference proteome</keyword>
<evidence type="ECO:0000256" key="11">
    <source>
        <dbReference type="ARBA" id="ARBA00048701"/>
    </source>
</evidence>
<dbReference type="Pfam" id="PF04750">
    <property type="entry name" value="Far-17a_AIG1"/>
    <property type="match status" value="1"/>
</dbReference>
<name>A0A8C9REZ0_SCLFO</name>
<dbReference type="PANTHER" id="PTHR10989:SF19">
    <property type="entry name" value="ANDROGEN-DEPENDENT TFPI-REGULATING PROTEIN-LIKE"/>
    <property type="match status" value="1"/>
</dbReference>
<comment type="catalytic activity">
    <reaction evidence="7">
        <text>12-hexadecanoyloxy-octadecanoate + H2O = 12-hydroxyoctadecanoate + hexadecanoate + H(+)</text>
        <dbReference type="Rhea" id="RHEA:52056"/>
        <dbReference type="ChEBI" id="CHEBI:7896"/>
        <dbReference type="ChEBI" id="CHEBI:15377"/>
        <dbReference type="ChEBI" id="CHEBI:15378"/>
        <dbReference type="ChEBI" id="CHEBI:83677"/>
        <dbReference type="ChEBI" id="CHEBI:84201"/>
    </reaction>
    <physiologicalReaction direction="left-to-right" evidence="7">
        <dbReference type="Rhea" id="RHEA:52057"/>
    </physiologicalReaction>
</comment>
<evidence type="ECO:0000256" key="5">
    <source>
        <dbReference type="ARBA" id="ARBA00022989"/>
    </source>
</evidence>
<comment type="catalytic activity">
    <reaction evidence="14">
        <text>13-(9Z-octadecenoyloxy)-octadecanoate + H2O = 13-hydroxy-octadecanoate + (9Z)-octadecenoate + H(+)</text>
        <dbReference type="Rhea" id="RHEA:52064"/>
        <dbReference type="ChEBI" id="CHEBI:15377"/>
        <dbReference type="ChEBI" id="CHEBI:15378"/>
        <dbReference type="ChEBI" id="CHEBI:30823"/>
        <dbReference type="ChEBI" id="CHEBI:136303"/>
        <dbReference type="ChEBI" id="CHEBI:136304"/>
    </reaction>
    <physiologicalReaction direction="left-to-right" evidence="14">
        <dbReference type="Rhea" id="RHEA:52065"/>
    </physiologicalReaction>
</comment>
<evidence type="ECO:0000256" key="1">
    <source>
        <dbReference type="ARBA" id="ARBA00000923"/>
    </source>
</evidence>
<comment type="catalytic activity">
    <reaction evidence="12">
        <text>9-(9Z-octadecenoyloxy)-octadecanoate + H2O = 9-hydroxy-octadecanoate + (9Z)-octadecenoate + H(+)</text>
        <dbReference type="Rhea" id="RHEA:52048"/>
        <dbReference type="ChEBI" id="CHEBI:15377"/>
        <dbReference type="ChEBI" id="CHEBI:15378"/>
        <dbReference type="ChEBI" id="CHEBI:30823"/>
        <dbReference type="ChEBI" id="CHEBI:136282"/>
        <dbReference type="ChEBI" id="CHEBI:136286"/>
    </reaction>
    <physiologicalReaction direction="left-to-right" evidence="12">
        <dbReference type="Rhea" id="RHEA:52049"/>
    </physiologicalReaction>
</comment>
<reference evidence="18 19" key="1">
    <citation type="submission" date="2019-04" db="EMBL/GenBank/DDBJ databases">
        <authorList>
            <consortium name="Wellcome Sanger Institute Data Sharing"/>
        </authorList>
    </citation>
    <scope>NUCLEOTIDE SEQUENCE [LARGE SCALE GENOMIC DNA]</scope>
</reference>
<feature type="transmembrane region" description="Helical" evidence="17">
    <location>
        <begin position="84"/>
        <end position="107"/>
    </location>
</feature>
<keyword evidence="5 17" id="KW-1133">Transmembrane helix</keyword>
<reference evidence="18" key="3">
    <citation type="submission" date="2025-09" db="UniProtKB">
        <authorList>
            <consortium name="Ensembl"/>
        </authorList>
    </citation>
    <scope>IDENTIFICATION</scope>
</reference>
<feature type="transmembrane region" description="Helical" evidence="17">
    <location>
        <begin position="185"/>
        <end position="205"/>
    </location>
</feature>